<evidence type="ECO:0000313" key="5">
    <source>
        <dbReference type="WBParaSite" id="SMUV_0000484501-mRNA-1"/>
    </source>
</evidence>
<evidence type="ECO:0000313" key="4">
    <source>
        <dbReference type="Proteomes" id="UP000046393"/>
    </source>
</evidence>
<accession>A0A0N5AK36</accession>
<keyword evidence="4" id="KW-1185">Reference proteome</keyword>
<name>A0A0N5AK36_9BILA</name>
<evidence type="ECO:0000256" key="2">
    <source>
        <dbReference type="SAM" id="MobiDB-lite"/>
    </source>
</evidence>
<feature type="chain" id="PRO_5005893224" evidence="3">
    <location>
        <begin position="22"/>
        <end position="256"/>
    </location>
</feature>
<dbReference type="Proteomes" id="UP000046393">
    <property type="component" value="Unplaced"/>
</dbReference>
<reference evidence="5" key="1">
    <citation type="submission" date="2017-02" db="UniProtKB">
        <authorList>
            <consortium name="WormBaseParasite"/>
        </authorList>
    </citation>
    <scope>IDENTIFICATION</scope>
</reference>
<keyword evidence="3" id="KW-0732">Signal</keyword>
<organism evidence="4 5">
    <name type="scientific">Syphacia muris</name>
    <dbReference type="NCBI Taxonomy" id="451379"/>
    <lineage>
        <taxon>Eukaryota</taxon>
        <taxon>Metazoa</taxon>
        <taxon>Ecdysozoa</taxon>
        <taxon>Nematoda</taxon>
        <taxon>Chromadorea</taxon>
        <taxon>Rhabditida</taxon>
        <taxon>Spirurina</taxon>
        <taxon>Oxyuridomorpha</taxon>
        <taxon>Oxyuroidea</taxon>
        <taxon>Oxyuridae</taxon>
        <taxon>Syphacia</taxon>
    </lineage>
</organism>
<protein>
    <submittedName>
        <fullName evidence="5">DUF148 domain-containing protein</fullName>
    </submittedName>
</protein>
<evidence type="ECO:0000256" key="1">
    <source>
        <dbReference type="SAM" id="Coils"/>
    </source>
</evidence>
<feature type="signal peptide" evidence="3">
    <location>
        <begin position="1"/>
        <end position="21"/>
    </location>
</feature>
<dbReference type="AlphaFoldDB" id="A0A0N5AK36"/>
<feature type="compositionally biased region" description="Low complexity" evidence="2">
    <location>
        <begin position="42"/>
        <end position="57"/>
    </location>
</feature>
<evidence type="ECO:0000256" key="3">
    <source>
        <dbReference type="SAM" id="SignalP"/>
    </source>
</evidence>
<keyword evidence="1" id="KW-0175">Coiled coil</keyword>
<proteinExistence type="predicted"/>
<feature type="region of interest" description="Disordered" evidence="2">
    <location>
        <begin position="29"/>
        <end position="57"/>
    </location>
</feature>
<dbReference type="WBParaSite" id="SMUV_0000484501-mRNA-1">
    <property type="protein sequence ID" value="SMUV_0000484501-mRNA-1"/>
    <property type="gene ID" value="SMUV_0000484501"/>
</dbReference>
<sequence length="256" mass="28131">MTLRHSLSILLLACALSCIKSFEQIAPEPNSTEASKPTVRISATTTTAPPSDTSTQSQYFSQAPSIPCALPPFVNQMPPAYSEQLKKVWIDYKPGKHCGYQQAQTFEIVAKLSPEVKTRIFGPPPETLTGIPAPAKQYDLVPEPGAAIIPMFIRTAPPQIKQMFDAVLSNNTMNESDKFAALEKLAAKNLTPEQLVDFNFWIASLKINSAKINARINALSEEASQVLRQITELRIKERNILQSVSPKIVAELIGLI</sequence>
<feature type="coiled-coil region" evidence="1">
    <location>
        <begin position="202"/>
        <end position="236"/>
    </location>
</feature>